<dbReference type="AlphaFoldDB" id="A0A841BRB0"/>
<sequence length="388" mass="41018">MFGIIRPCQHSLSASLRDEWLGHLCGMCLSLRDQHGHAARLVTNYDGLLISALVEAQAPAAQRRSAGPCALRGMRGASVAIGGSAQLAAAVSLVLASAKLRDHVDDRDGIYRRKPVAAGANLVARRWAKAARETGVLVGFDTGVLLTAVAEQRSLELAASVGTPLLTLTEPTEIATAAAFAHTAVLAGRPENAEALAEAGRLFGRIAHLVDAAEDLDQDRLTGAWNPLLATGATTLDAGRLARDAMAGIRLALHEVTFTRKALVHALLVHELDHAVTRTFSASDPGYYPPVIQPGKPPRQPRKPGGGSCWWPISEHPPRPNGFFTGCAIGTWMCCTCQVCCRSDWPGPWSGRKRSGPCSDCGDCSGCDCCDCCRCCGKADCDCGPCDC</sequence>
<organism evidence="1 2">
    <name type="scientific">Allocatelliglobosispora scoriae</name>
    <dbReference type="NCBI Taxonomy" id="643052"/>
    <lineage>
        <taxon>Bacteria</taxon>
        <taxon>Bacillati</taxon>
        <taxon>Actinomycetota</taxon>
        <taxon>Actinomycetes</taxon>
        <taxon>Micromonosporales</taxon>
        <taxon>Micromonosporaceae</taxon>
        <taxon>Allocatelliglobosispora</taxon>
    </lineage>
</organism>
<proteinExistence type="predicted"/>
<evidence type="ECO:0000313" key="1">
    <source>
        <dbReference type="EMBL" id="MBB5869729.1"/>
    </source>
</evidence>
<dbReference type="InterPro" id="IPR043740">
    <property type="entry name" value="DUF5685"/>
</dbReference>
<evidence type="ECO:0008006" key="3">
    <source>
        <dbReference type="Google" id="ProtNLM"/>
    </source>
</evidence>
<comment type="caution">
    <text evidence="1">The sequence shown here is derived from an EMBL/GenBank/DDBJ whole genome shotgun (WGS) entry which is preliminary data.</text>
</comment>
<accession>A0A841BRB0</accession>
<dbReference type="RefSeq" id="WP_184836554.1">
    <property type="nucleotide sequence ID" value="NZ_JACHMN010000002.1"/>
</dbReference>
<dbReference type="Proteomes" id="UP000587527">
    <property type="component" value="Unassembled WGS sequence"/>
</dbReference>
<reference evidence="1 2" key="1">
    <citation type="submission" date="2020-08" db="EMBL/GenBank/DDBJ databases">
        <title>Sequencing the genomes of 1000 actinobacteria strains.</title>
        <authorList>
            <person name="Klenk H.-P."/>
        </authorList>
    </citation>
    <scope>NUCLEOTIDE SEQUENCE [LARGE SCALE GENOMIC DNA]</scope>
    <source>
        <strain evidence="1 2">DSM 45362</strain>
    </source>
</reference>
<gene>
    <name evidence="1" type="ORF">F4553_003108</name>
</gene>
<keyword evidence="2" id="KW-1185">Reference proteome</keyword>
<dbReference type="EMBL" id="JACHMN010000002">
    <property type="protein sequence ID" value="MBB5869729.1"/>
    <property type="molecule type" value="Genomic_DNA"/>
</dbReference>
<dbReference type="Pfam" id="PF18937">
    <property type="entry name" value="DUF5685"/>
    <property type="match status" value="1"/>
</dbReference>
<evidence type="ECO:0000313" key="2">
    <source>
        <dbReference type="Proteomes" id="UP000587527"/>
    </source>
</evidence>
<protein>
    <recommendedName>
        <fullName evidence="3">Regulatory protein</fullName>
    </recommendedName>
</protein>
<name>A0A841BRB0_9ACTN</name>